<keyword evidence="2" id="KW-1185">Reference proteome</keyword>
<dbReference type="Pfam" id="PF09487">
    <property type="entry name" value="HrpB2"/>
    <property type="match status" value="1"/>
</dbReference>
<sequence length="128" mass="13061">MIAPLPPVSPVAPAAPVAPAEAAPSAPPALVDRFAALMQQIGQGPAGHTHAHGPSQLSRIVGAEDQAAKATLETIQSFSIGDTTSMPEAAAAVMHMQSDMAVLSFKLNVVNTLAESGKTAIQTLMKNQ</sequence>
<reference evidence="1 2" key="1">
    <citation type="submission" date="2022-08" db="EMBL/GenBank/DDBJ databases">
        <title>Reclassification of Massilia species as members of the genera Telluria, Duganella, Pseudoduganella, Mokoshia gen. nov. and Zemynaea gen. nov. using orthogonal and non-orthogonal genome-based approaches.</title>
        <authorList>
            <person name="Bowman J.P."/>
        </authorList>
    </citation>
    <scope>NUCLEOTIDE SEQUENCE [LARGE SCALE GENOMIC DNA]</scope>
    <source>
        <strain evidence="1 2">JCM 31316</strain>
    </source>
</reference>
<dbReference type="InterPro" id="IPR013391">
    <property type="entry name" value="T3SS_HrpB2"/>
</dbReference>
<dbReference type="EMBL" id="JANUGW010000005">
    <property type="protein sequence ID" value="MCS0581878.1"/>
    <property type="molecule type" value="Genomic_DNA"/>
</dbReference>
<gene>
    <name evidence="1" type="ORF">NX784_09765</name>
</gene>
<evidence type="ECO:0000313" key="2">
    <source>
        <dbReference type="Proteomes" id="UP001204151"/>
    </source>
</evidence>
<evidence type="ECO:0008006" key="3">
    <source>
        <dbReference type="Google" id="ProtNLM"/>
    </source>
</evidence>
<accession>A0ABT1ZPM9</accession>
<protein>
    <recommendedName>
        <fullName evidence="3">Type III secretion protein HrpB2</fullName>
    </recommendedName>
</protein>
<organism evidence="1 2">
    <name type="scientific">Massilia pinisoli</name>
    <dbReference type="NCBI Taxonomy" id="1772194"/>
    <lineage>
        <taxon>Bacteria</taxon>
        <taxon>Pseudomonadati</taxon>
        <taxon>Pseudomonadota</taxon>
        <taxon>Betaproteobacteria</taxon>
        <taxon>Burkholderiales</taxon>
        <taxon>Oxalobacteraceae</taxon>
        <taxon>Telluria group</taxon>
        <taxon>Massilia</taxon>
    </lineage>
</organism>
<proteinExistence type="predicted"/>
<dbReference type="RefSeq" id="WP_258816448.1">
    <property type="nucleotide sequence ID" value="NZ_JANUGW010000005.1"/>
</dbReference>
<name>A0ABT1ZPM9_9BURK</name>
<comment type="caution">
    <text evidence="1">The sequence shown here is derived from an EMBL/GenBank/DDBJ whole genome shotgun (WGS) entry which is preliminary data.</text>
</comment>
<evidence type="ECO:0000313" key="1">
    <source>
        <dbReference type="EMBL" id="MCS0581878.1"/>
    </source>
</evidence>
<dbReference type="Proteomes" id="UP001204151">
    <property type="component" value="Unassembled WGS sequence"/>
</dbReference>